<evidence type="ECO:0000313" key="1">
    <source>
        <dbReference type="EMBL" id="RPA94265.1"/>
    </source>
</evidence>
<sequence length="89" mass="10347">MIFGRSRSFGLGGSGRQVAEWESLVVLHWRNSLPGMRNCQFLSILSLFLFPSFSNFYTYLCFRPSFCSTSLKRSSIERLFCWQSLSPLY</sequence>
<dbReference type="EMBL" id="ML120439">
    <property type="protein sequence ID" value="RPA94265.1"/>
    <property type="molecule type" value="Genomic_DNA"/>
</dbReference>
<organism evidence="1 2">
    <name type="scientific">Choiromyces venosus 120613-1</name>
    <dbReference type="NCBI Taxonomy" id="1336337"/>
    <lineage>
        <taxon>Eukaryota</taxon>
        <taxon>Fungi</taxon>
        <taxon>Dikarya</taxon>
        <taxon>Ascomycota</taxon>
        <taxon>Pezizomycotina</taxon>
        <taxon>Pezizomycetes</taxon>
        <taxon>Pezizales</taxon>
        <taxon>Tuberaceae</taxon>
        <taxon>Choiromyces</taxon>
    </lineage>
</organism>
<reference evidence="1 2" key="1">
    <citation type="journal article" date="2018" name="Nat. Ecol. Evol.">
        <title>Pezizomycetes genomes reveal the molecular basis of ectomycorrhizal truffle lifestyle.</title>
        <authorList>
            <person name="Murat C."/>
            <person name="Payen T."/>
            <person name="Noel B."/>
            <person name="Kuo A."/>
            <person name="Morin E."/>
            <person name="Chen J."/>
            <person name="Kohler A."/>
            <person name="Krizsan K."/>
            <person name="Balestrini R."/>
            <person name="Da Silva C."/>
            <person name="Montanini B."/>
            <person name="Hainaut M."/>
            <person name="Levati E."/>
            <person name="Barry K.W."/>
            <person name="Belfiori B."/>
            <person name="Cichocki N."/>
            <person name="Clum A."/>
            <person name="Dockter R.B."/>
            <person name="Fauchery L."/>
            <person name="Guy J."/>
            <person name="Iotti M."/>
            <person name="Le Tacon F."/>
            <person name="Lindquist E.A."/>
            <person name="Lipzen A."/>
            <person name="Malagnac F."/>
            <person name="Mello A."/>
            <person name="Molinier V."/>
            <person name="Miyauchi S."/>
            <person name="Poulain J."/>
            <person name="Riccioni C."/>
            <person name="Rubini A."/>
            <person name="Sitrit Y."/>
            <person name="Splivallo R."/>
            <person name="Traeger S."/>
            <person name="Wang M."/>
            <person name="Zifcakova L."/>
            <person name="Wipf D."/>
            <person name="Zambonelli A."/>
            <person name="Paolocci F."/>
            <person name="Nowrousian M."/>
            <person name="Ottonello S."/>
            <person name="Baldrian P."/>
            <person name="Spatafora J.W."/>
            <person name="Henrissat B."/>
            <person name="Nagy L.G."/>
            <person name="Aury J.M."/>
            <person name="Wincker P."/>
            <person name="Grigoriev I.V."/>
            <person name="Bonfante P."/>
            <person name="Martin F.M."/>
        </authorList>
    </citation>
    <scope>NUCLEOTIDE SEQUENCE [LARGE SCALE GENOMIC DNA]</scope>
    <source>
        <strain evidence="1 2">120613-1</strain>
    </source>
</reference>
<name>A0A3N4J7V4_9PEZI</name>
<evidence type="ECO:0000313" key="2">
    <source>
        <dbReference type="Proteomes" id="UP000276215"/>
    </source>
</evidence>
<proteinExistence type="predicted"/>
<protein>
    <submittedName>
        <fullName evidence="1">Uncharacterized protein</fullName>
    </submittedName>
</protein>
<gene>
    <name evidence="1" type="ORF">L873DRAFT_1441546</name>
</gene>
<dbReference type="Proteomes" id="UP000276215">
    <property type="component" value="Unassembled WGS sequence"/>
</dbReference>
<accession>A0A3N4J7V4</accession>
<keyword evidence="2" id="KW-1185">Reference proteome</keyword>
<dbReference type="AlphaFoldDB" id="A0A3N4J7V4"/>